<dbReference type="Pfam" id="PF03466">
    <property type="entry name" value="LysR_substrate"/>
    <property type="match status" value="1"/>
</dbReference>
<dbReference type="InterPro" id="IPR036390">
    <property type="entry name" value="WH_DNA-bd_sf"/>
</dbReference>
<dbReference type="RefSeq" id="WP_207044214.1">
    <property type="nucleotide sequence ID" value="NZ_JAFLNC010000002.1"/>
</dbReference>
<keyword evidence="2" id="KW-0805">Transcription regulation</keyword>
<comment type="caution">
    <text evidence="6">The sequence shown here is derived from an EMBL/GenBank/DDBJ whole genome shotgun (WGS) entry which is preliminary data.</text>
</comment>
<dbReference type="Pfam" id="PF00126">
    <property type="entry name" value="HTH_1"/>
    <property type="match status" value="1"/>
</dbReference>
<evidence type="ECO:0000256" key="3">
    <source>
        <dbReference type="ARBA" id="ARBA00023125"/>
    </source>
</evidence>
<keyword evidence="4" id="KW-0804">Transcription</keyword>
<dbReference type="InterPro" id="IPR036388">
    <property type="entry name" value="WH-like_DNA-bd_sf"/>
</dbReference>
<evidence type="ECO:0000313" key="7">
    <source>
        <dbReference type="Proteomes" id="UP000664761"/>
    </source>
</evidence>
<evidence type="ECO:0000256" key="1">
    <source>
        <dbReference type="ARBA" id="ARBA00009437"/>
    </source>
</evidence>
<reference evidence="6 7" key="1">
    <citation type="submission" date="2021-03" db="EMBL/GenBank/DDBJ databases">
        <title>Sneathiella sp. CAU 1612 isolated from Kang Won-do.</title>
        <authorList>
            <person name="Kim W."/>
        </authorList>
    </citation>
    <scope>NUCLEOTIDE SEQUENCE [LARGE SCALE GENOMIC DNA]</scope>
    <source>
        <strain evidence="6 7">CAU 1612</strain>
    </source>
</reference>
<feature type="domain" description="HTH lysR-type" evidence="5">
    <location>
        <begin position="1"/>
        <end position="61"/>
    </location>
</feature>
<dbReference type="Proteomes" id="UP000664761">
    <property type="component" value="Unassembled WGS sequence"/>
</dbReference>
<name>A0ABS3F538_9PROT</name>
<gene>
    <name evidence="6" type="ORF">J0X12_08470</name>
</gene>
<dbReference type="PROSITE" id="PS50931">
    <property type="entry name" value="HTH_LYSR"/>
    <property type="match status" value="1"/>
</dbReference>
<dbReference type="PANTHER" id="PTHR30126">
    <property type="entry name" value="HTH-TYPE TRANSCRIPTIONAL REGULATOR"/>
    <property type="match status" value="1"/>
</dbReference>
<dbReference type="SUPFAM" id="SSF46785">
    <property type="entry name" value="Winged helix' DNA-binding domain"/>
    <property type="match status" value="1"/>
</dbReference>
<evidence type="ECO:0000256" key="2">
    <source>
        <dbReference type="ARBA" id="ARBA00023015"/>
    </source>
</evidence>
<dbReference type="PANTHER" id="PTHR30126:SF88">
    <property type="entry name" value="TRANSCRIPTIONAL REGULATOR-RELATED"/>
    <property type="match status" value="1"/>
</dbReference>
<accession>A0ABS3F538</accession>
<organism evidence="6 7">
    <name type="scientific">Sneathiella sedimenti</name>
    <dbReference type="NCBI Taxonomy" id="2816034"/>
    <lineage>
        <taxon>Bacteria</taxon>
        <taxon>Pseudomonadati</taxon>
        <taxon>Pseudomonadota</taxon>
        <taxon>Alphaproteobacteria</taxon>
        <taxon>Sneathiellales</taxon>
        <taxon>Sneathiellaceae</taxon>
        <taxon>Sneathiella</taxon>
    </lineage>
</organism>
<dbReference type="InterPro" id="IPR000847">
    <property type="entry name" value="LysR_HTH_N"/>
</dbReference>
<evidence type="ECO:0000256" key="4">
    <source>
        <dbReference type="ARBA" id="ARBA00023163"/>
    </source>
</evidence>
<dbReference type="Gene3D" id="3.40.190.290">
    <property type="match status" value="1"/>
</dbReference>
<dbReference type="EMBL" id="JAFLNC010000002">
    <property type="protein sequence ID" value="MBO0333644.1"/>
    <property type="molecule type" value="Genomic_DNA"/>
</dbReference>
<keyword evidence="3" id="KW-0238">DNA-binding</keyword>
<dbReference type="Gene3D" id="1.10.10.10">
    <property type="entry name" value="Winged helix-like DNA-binding domain superfamily/Winged helix DNA-binding domain"/>
    <property type="match status" value="1"/>
</dbReference>
<dbReference type="InterPro" id="IPR005119">
    <property type="entry name" value="LysR_subst-bd"/>
</dbReference>
<protein>
    <submittedName>
        <fullName evidence="6">LysR family transcriptional regulator</fullName>
    </submittedName>
</protein>
<keyword evidence="7" id="KW-1185">Reference proteome</keyword>
<dbReference type="SUPFAM" id="SSF53850">
    <property type="entry name" value="Periplasmic binding protein-like II"/>
    <property type="match status" value="1"/>
</dbReference>
<evidence type="ECO:0000313" key="6">
    <source>
        <dbReference type="EMBL" id="MBO0333644.1"/>
    </source>
</evidence>
<evidence type="ECO:0000259" key="5">
    <source>
        <dbReference type="PROSITE" id="PS50931"/>
    </source>
</evidence>
<sequence>MLTATLTQWQIFNAVIDHGGYLQAAEKLNRSHSSLHHAVQKLQDQLGVRLVTVEGKQVRLTPIGEVMRRRSQQLIEDAENIERIVKTARQGWETELTVAVEGIYPKDKLVTVLRQFHAKSQGTRLKIESVILNGAVEAIQEAAADIVISPIVPQGFVGTPLMGVPLSPLAGKDHPLVARGTPIETGELHRHLQIVISDRTRAPLPTTIGWLKSEQRWTVSGFYEARDILLSGIGFCWLPLHMFKEDLEKGDLCRLNTQDKLEILAPLDLVIPAPEKLGPAGKLLADLFRKAAAENRP</sequence>
<proteinExistence type="inferred from homology"/>
<comment type="similarity">
    <text evidence="1">Belongs to the LysR transcriptional regulatory family.</text>
</comment>